<evidence type="ECO:0000313" key="3">
    <source>
        <dbReference type="Proteomes" id="UP000531231"/>
    </source>
</evidence>
<dbReference type="InterPro" id="IPR037523">
    <property type="entry name" value="VOC_core"/>
</dbReference>
<dbReference type="Proteomes" id="UP000531231">
    <property type="component" value="Unassembled WGS sequence"/>
</dbReference>
<dbReference type="Gene3D" id="3.10.180.10">
    <property type="entry name" value="2,3-Dihydroxybiphenyl 1,2-Dioxygenase, domain 1"/>
    <property type="match status" value="1"/>
</dbReference>
<dbReference type="SUPFAM" id="SSF54593">
    <property type="entry name" value="Glyoxalase/Bleomycin resistance protein/Dihydroxybiphenyl dioxygenase"/>
    <property type="match status" value="1"/>
</dbReference>
<dbReference type="GO" id="GO:0051213">
    <property type="term" value="F:dioxygenase activity"/>
    <property type="evidence" value="ECO:0007669"/>
    <property type="project" value="UniProtKB-KW"/>
</dbReference>
<protein>
    <submittedName>
        <fullName evidence="2">Catechol 2,3-dioxygenase-like lactoylglutathione lyase family enzyme</fullName>
    </submittedName>
</protein>
<comment type="caution">
    <text evidence="2">The sequence shown here is derived from an EMBL/GenBank/DDBJ whole genome shotgun (WGS) entry which is preliminary data.</text>
</comment>
<keyword evidence="2" id="KW-0560">Oxidoreductase</keyword>
<keyword evidence="3" id="KW-1185">Reference proteome</keyword>
<evidence type="ECO:0000313" key="2">
    <source>
        <dbReference type="EMBL" id="MBB5092742.1"/>
    </source>
</evidence>
<keyword evidence="2" id="KW-0223">Dioxygenase</keyword>
<dbReference type="RefSeq" id="WP_151157968.1">
    <property type="nucleotide sequence ID" value="NZ_JACHIL010000007.1"/>
</dbReference>
<dbReference type="GO" id="GO:0016829">
    <property type="term" value="F:lyase activity"/>
    <property type="evidence" value="ECO:0007669"/>
    <property type="project" value="UniProtKB-KW"/>
</dbReference>
<accession>A0A7W8ALS6</accession>
<feature type="domain" description="VOC" evidence="1">
    <location>
        <begin position="5"/>
        <end position="119"/>
    </location>
</feature>
<gene>
    <name evidence="2" type="ORF">HNQ68_003305</name>
</gene>
<reference evidence="2 3" key="1">
    <citation type="submission" date="2020-08" db="EMBL/GenBank/DDBJ databases">
        <title>Genomic Encyclopedia of Type Strains, Phase IV (KMG-IV): sequencing the most valuable type-strain genomes for metagenomic binning, comparative biology and taxonomic classification.</title>
        <authorList>
            <person name="Goeker M."/>
        </authorList>
    </citation>
    <scope>NUCLEOTIDE SEQUENCE [LARGE SCALE GENOMIC DNA]</scope>
    <source>
        <strain evidence="2 3">DSM 25620</strain>
    </source>
</reference>
<organism evidence="2 3">
    <name type="scientific">Pseudochrobactrum saccharolyticum</name>
    <dbReference type="NCBI Taxonomy" id="354352"/>
    <lineage>
        <taxon>Bacteria</taxon>
        <taxon>Pseudomonadati</taxon>
        <taxon>Pseudomonadota</taxon>
        <taxon>Alphaproteobacteria</taxon>
        <taxon>Hyphomicrobiales</taxon>
        <taxon>Brucellaceae</taxon>
        <taxon>Pseudochrobactrum</taxon>
    </lineage>
</organism>
<dbReference type="Pfam" id="PF00903">
    <property type="entry name" value="Glyoxalase"/>
    <property type="match status" value="1"/>
</dbReference>
<dbReference type="InterPro" id="IPR004360">
    <property type="entry name" value="Glyas_Fos-R_dOase_dom"/>
</dbReference>
<dbReference type="EMBL" id="JACHIL010000007">
    <property type="protein sequence ID" value="MBB5092742.1"/>
    <property type="molecule type" value="Genomic_DNA"/>
</dbReference>
<dbReference type="AlphaFoldDB" id="A0A7W8ALS6"/>
<name>A0A7W8ALS6_9HYPH</name>
<dbReference type="PANTHER" id="PTHR39175:SF1">
    <property type="entry name" value="FAMILY PROTEIN, PUTATIVE (AFU_ORTHOLOGUE AFUA_3G15060)-RELATED"/>
    <property type="match status" value="1"/>
</dbReference>
<dbReference type="PROSITE" id="PS51819">
    <property type="entry name" value="VOC"/>
    <property type="match status" value="1"/>
</dbReference>
<dbReference type="InterPro" id="IPR029068">
    <property type="entry name" value="Glyas_Bleomycin-R_OHBP_Dase"/>
</dbReference>
<evidence type="ECO:0000259" key="1">
    <source>
        <dbReference type="PROSITE" id="PS51819"/>
    </source>
</evidence>
<sequence>MPILGLDHIQLAMPAGGEDKARTFYSGLLGMTEVPKPDNLAKRGGCWFELRDLKVHLGVERGFAPAQKAHPAFLVDDLSTFLAMLAEHQIESTEDEPLAGYLRAYINDPFGNRIELMQRL</sequence>
<proteinExistence type="predicted"/>
<dbReference type="PANTHER" id="PTHR39175">
    <property type="entry name" value="FAMILY PROTEIN, PUTATIVE (AFU_ORTHOLOGUE AFUA_3G15060)-RELATED"/>
    <property type="match status" value="1"/>
</dbReference>
<keyword evidence="2" id="KW-0456">Lyase</keyword>